<dbReference type="SMART" id="SM00044">
    <property type="entry name" value="CYCc"/>
    <property type="match status" value="1"/>
</dbReference>
<evidence type="ECO:0000256" key="14">
    <source>
        <dbReference type="ARBA" id="ARBA00032597"/>
    </source>
</evidence>
<evidence type="ECO:0000256" key="9">
    <source>
        <dbReference type="ARBA" id="ARBA00022842"/>
    </source>
</evidence>
<evidence type="ECO:0000256" key="4">
    <source>
        <dbReference type="ARBA" id="ARBA00021420"/>
    </source>
</evidence>
<feature type="domain" description="Guanylate cyclase" evidence="20">
    <location>
        <begin position="423"/>
        <end position="552"/>
    </location>
</feature>
<keyword evidence="17" id="KW-0802">TPR repeat</keyword>
<gene>
    <name evidence="21" type="ORF">H9I45_15945</name>
</gene>
<evidence type="ECO:0000256" key="6">
    <source>
        <dbReference type="ARBA" id="ARBA00022723"/>
    </source>
</evidence>
<evidence type="ECO:0000313" key="22">
    <source>
        <dbReference type="Proteomes" id="UP000516764"/>
    </source>
</evidence>
<evidence type="ECO:0000256" key="8">
    <source>
        <dbReference type="ARBA" id="ARBA00022840"/>
    </source>
</evidence>
<keyword evidence="10 19" id="KW-1133">Transmembrane helix</keyword>
<evidence type="ECO:0000256" key="2">
    <source>
        <dbReference type="ARBA" id="ARBA00004370"/>
    </source>
</evidence>
<proteinExistence type="inferred from homology"/>
<feature type="repeat" description="TPR" evidence="17">
    <location>
        <begin position="191"/>
        <end position="224"/>
    </location>
</feature>
<dbReference type="InterPro" id="IPR001054">
    <property type="entry name" value="A/G_cyclase"/>
</dbReference>
<evidence type="ECO:0000256" key="1">
    <source>
        <dbReference type="ARBA" id="ARBA00001593"/>
    </source>
</evidence>
<dbReference type="PROSITE" id="PS00452">
    <property type="entry name" value="GUANYLATE_CYCLASE_1"/>
    <property type="match status" value="1"/>
</dbReference>
<keyword evidence="7" id="KW-0547">Nucleotide-binding</keyword>
<keyword evidence="6" id="KW-0479">Metal-binding</keyword>
<dbReference type="GO" id="GO:0006171">
    <property type="term" value="P:cAMP biosynthetic process"/>
    <property type="evidence" value="ECO:0007669"/>
    <property type="project" value="UniProtKB-KW"/>
</dbReference>
<comment type="catalytic activity">
    <reaction evidence="1">
        <text>ATP = 3',5'-cyclic AMP + diphosphate</text>
        <dbReference type="Rhea" id="RHEA:15389"/>
        <dbReference type="ChEBI" id="CHEBI:30616"/>
        <dbReference type="ChEBI" id="CHEBI:33019"/>
        <dbReference type="ChEBI" id="CHEBI:58165"/>
        <dbReference type="EC" id="4.6.1.1"/>
    </reaction>
</comment>
<dbReference type="InterPro" id="IPR029787">
    <property type="entry name" value="Nucleotide_cyclase"/>
</dbReference>
<keyword evidence="5 19" id="KW-0812">Transmembrane</keyword>
<dbReference type="InterPro" id="IPR019734">
    <property type="entry name" value="TPR_rpt"/>
</dbReference>
<evidence type="ECO:0000256" key="13">
    <source>
        <dbReference type="ARBA" id="ARBA00023239"/>
    </source>
</evidence>
<dbReference type="AlphaFoldDB" id="A0A7L8AKG7"/>
<dbReference type="InterPro" id="IPR011990">
    <property type="entry name" value="TPR-like_helical_dom_sf"/>
</dbReference>
<evidence type="ECO:0000256" key="18">
    <source>
        <dbReference type="RuleBase" id="RU000405"/>
    </source>
</evidence>
<keyword evidence="13 18" id="KW-0456">Lyase</keyword>
<dbReference type="GO" id="GO:0005886">
    <property type="term" value="C:plasma membrane"/>
    <property type="evidence" value="ECO:0007669"/>
    <property type="project" value="UniProtKB-ARBA"/>
</dbReference>
<keyword evidence="11" id="KW-0115">cAMP biosynthesis</keyword>
<dbReference type="Gene3D" id="1.25.40.10">
    <property type="entry name" value="Tetratricopeptide repeat domain"/>
    <property type="match status" value="1"/>
</dbReference>
<evidence type="ECO:0000256" key="12">
    <source>
        <dbReference type="ARBA" id="ARBA00023136"/>
    </source>
</evidence>
<evidence type="ECO:0000256" key="10">
    <source>
        <dbReference type="ARBA" id="ARBA00022989"/>
    </source>
</evidence>
<dbReference type="PANTHER" id="PTHR11920">
    <property type="entry name" value="GUANYLYL CYCLASE"/>
    <property type="match status" value="1"/>
</dbReference>
<reference evidence="21 22" key="1">
    <citation type="journal article" date="2016" name="Int. J. Syst. Evol. Microbiol.">
        <title>Polaribacter haliotis sp. nov., isolated from the gut of abalone Haliotis discus hannai.</title>
        <authorList>
            <person name="Kim Y.O."/>
            <person name="Park I.S."/>
            <person name="Park S."/>
            <person name="Nam B.H."/>
            <person name="Park J.M."/>
            <person name="Kim D.G."/>
            <person name="Yoon J.H."/>
        </authorList>
    </citation>
    <scope>NUCLEOTIDE SEQUENCE [LARGE SCALE GENOMIC DNA]</scope>
    <source>
        <strain evidence="21 22">KCTC 52418</strain>
    </source>
</reference>
<evidence type="ECO:0000256" key="16">
    <source>
        <dbReference type="ARBA" id="ARBA00064436"/>
    </source>
</evidence>
<evidence type="ECO:0000256" key="7">
    <source>
        <dbReference type="ARBA" id="ARBA00022741"/>
    </source>
</evidence>
<dbReference type="EC" id="4.6.1.1" evidence="3"/>
<accession>A0A7L8AKG7</accession>
<dbReference type="Pfam" id="PF13181">
    <property type="entry name" value="TPR_8"/>
    <property type="match status" value="1"/>
</dbReference>
<dbReference type="InterPro" id="IPR018297">
    <property type="entry name" value="A/G_cyclase_CS"/>
</dbReference>
<sequence length="601" mass="68566">MFYGTIFSQNQKISDSLKIELKENSYTKIEKLKILEDIAFEETNAEEIIIYSNLLIKNAKEIDSIRLEYSGYFQLGNAYRLKSDLKQALENYFVALKITVDMQAIPKQAKVKIAIADAYSIMGDSKNAVSYYRNSINLLKNEKEEFRIDLASAQLNLGDEYFNQQKLDSALFYFNESGKLFKAADYKIGEAYNLGNVGLVYAEKGQHTKAEKNLNEAIKVLTENEDYYPICVYLNAIADIYYDKNEVRKALQFANRSLKLAKEYGLKEQIRDGYLKLSTIYEKIGQYKNSFKLYKKHISYRDSVNNITVVQEVANAKTKYEITLAKEKAKFQLEKKQTEVDLLNQEKKTQNSIATAIGLALLLIILLAFSLYKRNKYVVKTGKIIQEEKNRSDILLRNILPAETAKELKEKGSVKAKKFDCVSVMFTDFKGFTEFSESLSPEELVKSIDFYFSKFDEIIEKYGLEKIKTVGDAYMCAGGLPFPSEIHPYKIALAALEIIDFVKETNNINDKKTALEIRVGINTGSVVAGVVGTKKFAYDIWGDTVNLASRMESSGEVGRINISESTYNILSKYKELKFEFRGKIEVKGKGKVKMYFVDKIS</sequence>
<organism evidence="21 22">
    <name type="scientific">Polaribacter haliotis</name>
    <dbReference type="NCBI Taxonomy" id="1888915"/>
    <lineage>
        <taxon>Bacteria</taxon>
        <taxon>Pseudomonadati</taxon>
        <taxon>Bacteroidota</taxon>
        <taxon>Flavobacteriia</taxon>
        <taxon>Flavobacteriales</taxon>
        <taxon>Flavobacteriaceae</taxon>
    </lineage>
</organism>
<comment type="subunit">
    <text evidence="16">Homodimer. Can also exist as monomer.</text>
</comment>
<feature type="transmembrane region" description="Helical" evidence="19">
    <location>
        <begin position="353"/>
        <end position="372"/>
    </location>
</feature>
<dbReference type="OrthoDB" id="9806704at2"/>
<dbReference type="PROSITE" id="PS50125">
    <property type="entry name" value="GUANYLATE_CYCLASE_2"/>
    <property type="match status" value="1"/>
</dbReference>
<dbReference type="GO" id="GO:0046872">
    <property type="term" value="F:metal ion binding"/>
    <property type="evidence" value="ECO:0007669"/>
    <property type="project" value="UniProtKB-KW"/>
</dbReference>
<dbReference type="Proteomes" id="UP000516764">
    <property type="component" value="Chromosome"/>
</dbReference>
<keyword evidence="8" id="KW-0067">ATP-binding</keyword>
<dbReference type="Pfam" id="PF13424">
    <property type="entry name" value="TPR_12"/>
    <property type="match status" value="1"/>
</dbReference>
<keyword evidence="9" id="KW-0460">Magnesium</keyword>
<dbReference type="SMART" id="SM00028">
    <property type="entry name" value="TPR"/>
    <property type="match status" value="6"/>
</dbReference>
<dbReference type="SUPFAM" id="SSF48452">
    <property type="entry name" value="TPR-like"/>
    <property type="match status" value="2"/>
</dbReference>
<dbReference type="InterPro" id="IPR050401">
    <property type="entry name" value="Cyclic_nucleotide_synthase"/>
</dbReference>
<dbReference type="GO" id="GO:0035556">
    <property type="term" value="P:intracellular signal transduction"/>
    <property type="evidence" value="ECO:0007669"/>
    <property type="project" value="InterPro"/>
</dbReference>
<keyword evidence="12 19" id="KW-0472">Membrane</keyword>
<comment type="subcellular location">
    <subcellularLocation>
        <location evidence="2">Membrane</location>
    </subcellularLocation>
</comment>
<dbReference type="Pfam" id="PF00211">
    <property type="entry name" value="Guanylate_cyc"/>
    <property type="match status" value="1"/>
</dbReference>
<keyword evidence="22" id="KW-1185">Reference proteome</keyword>
<evidence type="ECO:0000256" key="5">
    <source>
        <dbReference type="ARBA" id="ARBA00022692"/>
    </source>
</evidence>
<dbReference type="PANTHER" id="PTHR11920:SF335">
    <property type="entry name" value="GUANYLATE CYCLASE"/>
    <property type="match status" value="1"/>
</dbReference>
<dbReference type="GO" id="GO:0004016">
    <property type="term" value="F:adenylate cyclase activity"/>
    <property type="evidence" value="ECO:0007669"/>
    <property type="project" value="UniProtKB-EC"/>
</dbReference>
<dbReference type="PROSITE" id="PS50005">
    <property type="entry name" value="TPR"/>
    <property type="match status" value="2"/>
</dbReference>
<feature type="repeat" description="TPR" evidence="17">
    <location>
        <begin position="69"/>
        <end position="102"/>
    </location>
</feature>
<dbReference type="GO" id="GO:0005524">
    <property type="term" value="F:ATP binding"/>
    <property type="evidence" value="ECO:0007669"/>
    <property type="project" value="UniProtKB-KW"/>
</dbReference>
<dbReference type="FunFam" id="3.30.70.1230:FF:000033">
    <property type="entry name" value="Adenylate cyclase"/>
    <property type="match status" value="1"/>
</dbReference>
<dbReference type="EMBL" id="CP061813">
    <property type="protein sequence ID" value="QOD62520.1"/>
    <property type="molecule type" value="Genomic_DNA"/>
</dbReference>
<dbReference type="KEGG" id="phal:H9I45_15945"/>
<evidence type="ECO:0000256" key="11">
    <source>
        <dbReference type="ARBA" id="ARBA00022998"/>
    </source>
</evidence>
<evidence type="ECO:0000256" key="17">
    <source>
        <dbReference type="PROSITE-ProRule" id="PRU00339"/>
    </source>
</evidence>
<evidence type="ECO:0000256" key="3">
    <source>
        <dbReference type="ARBA" id="ARBA00012201"/>
    </source>
</evidence>
<evidence type="ECO:0000256" key="15">
    <source>
        <dbReference type="ARBA" id="ARBA00032637"/>
    </source>
</evidence>
<evidence type="ECO:0000313" key="21">
    <source>
        <dbReference type="EMBL" id="QOD62520.1"/>
    </source>
</evidence>
<comment type="similarity">
    <text evidence="18">Belongs to the adenylyl cyclase class-4/guanylyl cyclase family.</text>
</comment>
<evidence type="ECO:0000256" key="19">
    <source>
        <dbReference type="SAM" id="Phobius"/>
    </source>
</evidence>
<dbReference type="SUPFAM" id="SSF55073">
    <property type="entry name" value="Nucleotide cyclase"/>
    <property type="match status" value="1"/>
</dbReference>
<dbReference type="CDD" id="cd07302">
    <property type="entry name" value="CHD"/>
    <property type="match status" value="1"/>
</dbReference>
<name>A0A7L8AKG7_9FLAO</name>
<protein>
    <recommendedName>
        <fullName evidence="4">Adenylate cyclase</fullName>
        <ecNumber evidence="3">4.6.1.1</ecNumber>
    </recommendedName>
    <alternativeName>
        <fullName evidence="14">ATP pyrophosphate-lyase</fullName>
    </alternativeName>
    <alternativeName>
        <fullName evidence="15">Adenylyl cyclase</fullName>
    </alternativeName>
</protein>
<dbReference type="Gene3D" id="3.30.70.1230">
    <property type="entry name" value="Nucleotide cyclase"/>
    <property type="match status" value="1"/>
</dbReference>
<evidence type="ECO:0000259" key="20">
    <source>
        <dbReference type="PROSITE" id="PS50125"/>
    </source>
</evidence>